<keyword evidence="3" id="KW-1185">Reference proteome</keyword>
<reference evidence="2 3" key="1">
    <citation type="journal article" date="2014" name="Antonie Van Leeuwenhoek">
        <title>Roseivivax atlanticus sp. nov., isolated from surface seawater of the Atlantic Ocean.</title>
        <authorList>
            <person name="Li G."/>
            <person name="Lai Q."/>
            <person name="Liu X."/>
            <person name="Sun F."/>
            <person name="Shao Z."/>
        </authorList>
    </citation>
    <scope>NUCLEOTIDE SEQUENCE [LARGE SCALE GENOMIC DNA]</scope>
    <source>
        <strain evidence="2 3">22II-s10s</strain>
    </source>
</reference>
<dbReference type="STRING" id="1379903.ATO8_02475"/>
<evidence type="ECO:0000256" key="1">
    <source>
        <dbReference type="SAM" id="MobiDB-lite"/>
    </source>
</evidence>
<comment type="caution">
    <text evidence="2">The sequence shown here is derived from an EMBL/GenBank/DDBJ whole genome shotgun (WGS) entry which is preliminary data.</text>
</comment>
<gene>
    <name evidence="2" type="ORF">ATO8_02475</name>
</gene>
<dbReference type="eggNOG" id="ENOG5033BS9">
    <property type="taxonomic scope" value="Bacteria"/>
</dbReference>
<evidence type="ECO:0000313" key="3">
    <source>
        <dbReference type="Proteomes" id="UP000019063"/>
    </source>
</evidence>
<name>W4HRJ9_9RHOB</name>
<dbReference type="EMBL" id="AQQW01000001">
    <property type="protein sequence ID" value="ETW14736.1"/>
    <property type="molecule type" value="Genomic_DNA"/>
</dbReference>
<dbReference type="RefSeq" id="WP_043841690.1">
    <property type="nucleotide sequence ID" value="NZ_AQQW01000001.1"/>
</dbReference>
<evidence type="ECO:0000313" key="2">
    <source>
        <dbReference type="EMBL" id="ETW14736.1"/>
    </source>
</evidence>
<dbReference type="InterPro" id="IPR007446">
    <property type="entry name" value="PilP"/>
</dbReference>
<feature type="region of interest" description="Disordered" evidence="1">
    <location>
        <begin position="1"/>
        <end position="20"/>
    </location>
</feature>
<dbReference type="Proteomes" id="UP000019063">
    <property type="component" value="Unassembled WGS sequence"/>
</dbReference>
<dbReference type="AlphaFoldDB" id="W4HRJ9"/>
<sequence>MAETNDAATPENVAKTATTNADFDRHDTMVLGVYGDENAPEALLRTPDGKVARVRKGERLGRHTIVAIDETRVALLTRGGRARWIEMPGG</sequence>
<dbReference type="Pfam" id="PF04351">
    <property type="entry name" value="PilP"/>
    <property type="match status" value="1"/>
</dbReference>
<dbReference type="Gene3D" id="2.30.30.830">
    <property type="match status" value="1"/>
</dbReference>
<organism evidence="2 3">
    <name type="scientific">Roseivivax marinus</name>
    <dbReference type="NCBI Taxonomy" id="1379903"/>
    <lineage>
        <taxon>Bacteria</taxon>
        <taxon>Pseudomonadati</taxon>
        <taxon>Pseudomonadota</taxon>
        <taxon>Alphaproteobacteria</taxon>
        <taxon>Rhodobacterales</taxon>
        <taxon>Roseobacteraceae</taxon>
        <taxon>Roseivivax</taxon>
    </lineage>
</organism>
<proteinExistence type="predicted"/>
<protein>
    <submittedName>
        <fullName evidence="2">Uncharacterized protein</fullName>
    </submittedName>
</protein>
<accession>W4HRJ9</accession>